<sequence length="1016" mass="110157">MSRRSGEAGQILHDDFDARSADELTLRRGDRITLVELDDGFGDGWYLGKHLTRGRTGLFPGVYTQKMSGWSSAIRISAPSVRASLPAETEVFQPNTLNPPLGSSGSEPPAKVKAISEQSKNTSSSEISAKVVHVSNQAPPFSSEAKLPSSPSGVSSCPMPSIPRSISQAMGQSKSGQHSPVMNETLSVINEHITDLSTPRHSIVAHDSASEYSNNFDNPVSHVAGPETEEEEEEEEGMLSPANVRKWTPQETAHYLRQIGIDPKHCDIFEEQEISGDVLLEMDQEFIYMKEYNFGVMGRRLKTWHKIRLFQEEVKGTKARGVQSTSYASATPGTADDLESRIGSSGTKLPRIPSLMENSETASRLTQHTTSYGDNHREHIPAPLQTQSHSVSRSRTSIPTGSAASPWRASTLESASRLSPASIRDMSHKRRHSSMDVGTSPTLESKGKTGSISSKFPSHKKQPSIDRNWSMTSTAPTSHGHPDMTSRSDPDISKSTADKTDSSAPKQQPSADLDRGYFSGPESDPYKVRKFLRKRDGTASASHSRQSSYVEQQKRDLAAKNRRSRIGSADSIRDFLPAVTSPAAQAYHSKSFKDRFRSASARTVTGASSNSIMSPTVTNLEGGQSPGIPDPSPRAESDASGTSSPLPPTSGKSSIKQKRFGLRAISDAVTGHERALVSSPTSIPSSFKDSPIHSPSRTGSTTPSVTSRSLDIDNVDTSSRGTDAPGITGSSRTPALGKSKTKKDTSAYTKGLEQKSPAEQRVNCDYSGWMKKKSSSLMTTWKPRLFFLRGRRLSYYYSEDDTQERGVIDISSHKVLRADQDPITNLHATITGSASSAADQSPPANSSDAGSSNARGRTASAAAPFIFKLIPPKAGLSRAVQFTKPTIHYFQVDSVHDGRKWMAALMKATIEYDPSFGLETTNKQKTISLAKARARKERPPALKGDESAEKVPIGPKSDETGLNIRGLSLDDLGKKVVRSNWTGGEKHKKMDSTEANSSTSRTRAASEATAYQNLDR</sequence>
<keyword evidence="1 2" id="KW-0728">SH3 domain</keyword>
<proteinExistence type="predicted"/>
<evidence type="ECO:0008006" key="9">
    <source>
        <dbReference type="Google" id="ProtNLM"/>
    </source>
</evidence>
<evidence type="ECO:0000259" key="4">
    <source>
        <dbReference type="PROSITE" id="PS50002"/>
    </source>
</evidence>
<dbReference type="EMBL" id="JAACFV010000011">
    <property type="protein sequence ID" value="KAF7512542.1"/>
    <property type="molecule type" value="Genomic_DNA"/>
</dbReference>
<feature type="compositionally biased region" description="Polar residues" evidence="3">
    <location>
        <begin position="384"/>
        <end position="403"/>
    </location>
</feature>
<dbReference type="SMART" id="SM00454">
    <property type="entry name" value="SAM"/>
    <property type="match status" value="1"/>
</dbReference>
<dbReference type="Pfam" id="PF07647">
    <property type="entry name" value="SAM_2"/>
    <property type="match status" value="1"/>
</dbReference>
<feature type="compositionally biased region" description="Polar residues" evidence="3">
    <location>
        <begin position="465"/>
        <end position="477"/>
    </location>
</feature>
<evidence type="ECO:0000313" key="8">
    <source>
        <dbReference type="Proteomes" id="UP000606974"/>
    </source>
</evidence>
<feature type="compositionally biased region" description="Polar residues" evidence="3">
    <location>
        <begin position="603"/>
        <end position="622"/>
    </location>
</feature>
<dbReference type="InterPro" id="IPR001660">
    <property type="entry name" value="SAM"/>
</dbReference>
<evidence type="ECO:0000256" key="1">
    <source>
        <dbReference type="ARBA" id="ARBA00022443"/>
    </source>
</evidence>
<organism evidence="7 8">
    <name type="scientific">Endocarpon pusillum</name>
    <dbReference type="NCBI Taxonomy" id="364733"/>
    <lineage>
        <taxon>Eukaryota</taxon>
        <taxon>Fungi</taxon>
        <taxon>Dikarya</taxon>
        <taxon>Ascomycota</taxon>
        <taxon>Pezizomycotina</taxon>
        <taxon>Eurotiomycetes</taxon>
        <taxon>Chaetothyriomycetidae</taxon>
        <taxon>Verrucariales</taxon>
        <taxon>Verrucariaceae</taxon>
        <taxon>Endocarpon</taxon>
    </lineage>
</organism>
<feature type="region of interest" description="Disordered" evidence="3">
    <location>
        <begin position="603"/>
        <end position="659"/>
    </location>
</feature>
<dbReference type="InterPro" id="IPR001452">
    <property type="entry name" value="SH3_domain"/>
</dbReference>
<feature type="region of interest" description="Disordered" evidence="3">
    <location>
        <begin position="833"/>
        <end position="855"/>
    </location>
</feature>
<dbReference type="SMART" id="SM00326">
    <property type="entry name" value="SH3"/>
    <property type="match status" value="1"/>
</dbReference>
<dbReference type="Pfam" id="PF14604">
    <property type="entry name" value="SH3_9"/>
    <property type="match status" value="1"/>
</dbReference>
<feature type="region of interest" description="Disordered" evidence="3">
    <location>
        <begin position="980"/>
        <end position="1016"/>
    </location>
</feature>
<dbReference type="Gene3D" id="1.10.150.50">
    <property type="entry name" value="Transcription Factor, Ets-1"/>
    <property type="match status" value="1"/>
</dbReference>
<dbReference type="PANTHER" id="PTHR12092:SF16">
    <property type="entry name" value="PH DOMAIN-CONTAINING PROTEIN"/>
    <property type="match status" value="1"/>
</dbReference>
<dbReference type="PROSITE" id="PS50003">
    <property type="entry name" value="PH_DOMAIN"/>
    <property type="match status" value="1"/>
</dbReference>
<dbReference type="FunFam" id="1.10.150.50:FF:000082">
    <property type="entry name" value="Polarized growth protein boi2"/>
    <property type="match status" value="1"/>
</dbReference>
<dbReference type="InterPro" id="IPR013761">
    <property type="entry name" value="SAM/pointed_sf"/>
</dbReference>
<evidence type="ECO:0000256" key="2">
    <source>
        <dbReference type="PROSITE-ProRule" id="PRU00192"/>
    </source>
</evidence>
<feature type="compositionally biased region" description="Polar residues" evidence="3">
    <location>
        <begin position="436"/>
        <end position="456"/>
    </location>
</feature>
<feature type="region of interest" description="Disordered" evidence="3">
    <location>
        <begin position="92"/>
        <end position="131"/>
    </location>
</feature>
<feature type="compositionally biased region" description="Polar residues" evidence="3">
    <location>
        <begin position="116"/>
        <end position="127"/>
    </location>
</feature>
<dbReference type="PROSITE" id="PS50002">
    <property type="entry name" value="SH3"/>
    <property type="match status" value="1"/>
</dbReference>
<dbReference type="AlphaFoldDB" id="A0A8H7AT93"/>
<feature type="compositionally biased region" description="Acidic residues" evidence="3">
    <location>
        <begin position="227"/>
        <end position="237"/>
    </location>
</feature>
<gene>
    <name evidence="7" type="ORF">GJ744_000803</name>
</gene>
<dbReference type="InterPro" id="IPR037370">
    <property type="entry name" value="Pleckstrin"/>
</dbReference>
<evidence type="ECO:0000259" key="6">
    <source>
        <dbReference type="PROSITE" id="PS50105"/>
    </source>
</evidence>
<dbReference type="Proteomes" id="UP000606974">
    <property type="component" value="Unassembled WGS sequence"/>
</dbReference>
<protein>
    <recommendedName>
        <fullName evidence="9">Polarized growth protein Boi2</fullName>
    </recommendedName>
</protein>
<dbReference type="Pfam" id="PF00169">
    <property type="entry name" value="PH"/>
    <property type="match status" value="1"/>
</dbReference>
<feature type="domain" description="SH3" evidence="4">
    <location>
        <begin position="4"/>
        <end position="69"/>
    </location>
</feature>
<feature type="domain" description="PH" evidence="5">
    <location>
        <begin position="763"/>
        <end position="910"/>
    </location>
</feature>
<feature type="compositionally biased region" description="Low complexity" evidence="3">
    <location>
        <begin position="833"/>
        <end position="849"/>
    </location>
</feature>
<feature type="compositionally biased region" description="Low complexity" evidence="3">
    <location>
        <begin position="640"/>
        <end position="654"/>
    </location>
</feature>
<evidence type="ECO:0000313" key="7">
    <source>
        <dbReference type="EMBL" id="KAF7512542.1"/>
    </source>
</evidence>
<dbReference type="SUPFAM" id="SSF47769">
    <property type="entry name" value="SAM/Pointed domain"/>
    <property type="match status" value="1"/>
</dbReference>
<reference evidence="7" key="1">
    <citation type="submission" date="2020-02" db="EMBL/GenBank/DDBJ databases">
        <authorList>
            <person name="Palmer J.M."/>
        </authorList>
    </citation>
    <scope>NUCLEOTIDE SEQUENCE</scope>
    <source>
        <strain evidence="7">EPUS1.4</strain>
        <tissue evidence="7">Thallus</tissue>
    </source>
</reference>
<feature type="compositionally biased region" description="Basic and acidic residues" evidence="3">
    <location>
        <begin position="937"/>
        <end position="949"/>
    </location>
</feature>
<dbReference type="SUPFAM" id="SSF50044">
    <property type="entry name" value="SH3-domain"/>
    <property type="match status" value="1"/>
</dbReference>
<feature type="compositionally biased region" description="Polar residues" evidence="3">
    <location>
        <begin position="678"/>
        <end position="721"/>
    </location>
</feature>
<feature type="compositionally biased region" description="Basic and acidic residues" evidence="3">
    <location>
        <begin position="480"/>
        <end position="501"/>
    </location>
</feature>
<keyword evidence="8" id="KW-1185">Reference proteome</keyword>
<feature type="compositionally biased region" description="Polar residues" evidence="3">
    <location>
        <begin position="356"/>
        <end position="373"/>
    </location>
</feature>
<feature type="region of interest" description="Disordered" evidence="3">
    <location>
        <begin position="932"/>
        <end position="964"/>
    </location>
</feature>
<evidence type="ECO:0000256" key="3">
    <source>
        <dbReference type="SAM" id="MobiDB-lite"/>
    </source>
</evidence>
<dbReference type="PANTHER" id="PTHR12092">
    <property type="entry name" value="PLECKSTRIN"/>
    <property type="match status" value="1"/>
</dbReference>
<dbReference type="InterPro" id="IPR001849">
    <property type="entry name" value="PH_domain"/>
</dbReference>
<feature type="compositionally biased region" description="Polar residues" evidence="3">
    <location>
        <begin position="539"/>
        <end position="551"/>
    </location>
</feature>
<feature type="region of interest" description="Disordered" evidence="3">
    <location>
        <begin position="211"/>
        <end position="240"/>
    </location>
</feature>
<feature type="region of interest" description="Disordered" evidence="3">
    <location>
        <begin position="672"/>
        <end position="760"/>
    </location>
</feature>
<name>A0A8H7AT93_9EURO</name>
<dbReference type="SMART" id="SM00233">
    <property type="entry name" value="PH"/>
    <property type="match status" value="1"/>
</dbReference>
<dbReference type="OrthoDB" id="73680at2759"/>
<dbReference type="GO" id="GO:0005886">
    <property type="term" value="C:plasma membrane"/>
    <property type="evidence" value="ECO:0007669"/>
    <property type="project" value="TreeGrafter"/>
</dbReference>
<feature type="compositionally biased region" description="Polar residues" evidence="3">
    <location>
        <begin position="92"/>
        <end position="106"/>
    </location>
</feature>
<feature type="region of interest" description="Disordered" evidence="3">
    <location>
        <begin position="139"/>
        <end position="158"/>
    </location>
</feature>
<dbReference type="InterPro" id="IPR011993">
    <property type="entry name" value="PH-like_dom_sf"/>
</dbReference>
<feature type="region of interest" description="Disordered" evidence="3">
    <location>
        <begin position="320"/>
        <end position="566"/>
    </location>
</feature>
<accession>A0A8H7AT93</accession>
<dbReference type="PROSITE" id="PS50105">
    <property type="entry name" value="SAM_DOMAIN"/>
    <property type="match status" value="1"/>
</dbReference>
<feature type="domain" description="SAM" evidence="6">
    <location>
        <begin position="247"/>
        <end position="313"/>
    </location>
</feature>
<comment type="caution">
    <text evidence="7">The sequence shown here is derived from an EMBL/GenBank/DDBJ whole genome shotgun (WGS) entry which is preliminary data.</text>
</comment>
<dbReference type="CDD" id="cd09535">
    <property type="entry name" value="SAM_BOI-like_fungal"/>
    <property type="match status" value="1"/>
</dbReference>
<evidence type="ECO:0000259" key="5">
    <source>
        <dbReference type="PROSITE" id="PS50003"/>
    </source>
</evidence>
<feature type="compositionally biased region" description="Polar residues" evidence="3">
    <location>
        <begin position="322"/>
        <end position="332"/>
    </location>
</feature>
<dbReference type="Gene3D" id="2.30.30.40">
    <property type="entry name" value="SH3 Domains"/>
    <property type="match status" value="1"/>
</dbReference>
<dbReference type="SUPFAM" id="SSF50729">
    <property type="entry name" value="PH domain-like"/>
    <property type="match status" value="1"/>
</dbReference>
<dbReference type="InterPro" id="IPR036028">
    <property type="entry name" value="SH3-like_dom_sf"/>
</dbReference>
<dbReference type="GO" id="GO:0030036">
    <property type="term" value="P:actin cytoskeleton organization"/>
    <property type="evidence" value="ECO:0007669"/>
    <property type="project" value="TreeGrafter"/>
</dbReference>
<feature type="compositionally biased region" description="Low complexity" evidence="3">
    <location>
        <begin position="993"/>
        <end position="1010"/>
    </location>
</feature>
<dbReference type="Gene3D" id="2.30.29.30">
    <property type="entry name" value="Pleckstrin-homology domain (PH domain)/Phosphotyrosine-binding domain (PTB)"/>
    <property type="match status" value="1"/>
</dbReference>